<proteinExistence type="predicted"/>
<evidence type="ECO:0000313" key="1">
    <source>
        <dbReference type="EMBL" id="KAF4686105.1"/>
    </source>
</evidence>
<organism evidence="1 2">
    <name type="scientific">Perkinsus olseni</name>
    <name type="common">Perkinsus atlanticus</name>
    <dbReference type="NCBI Taxonomy" id="32597"/>
    <lineage>
        <taxon>Eukaryota</taxon>
        <taxon>Sar</taxon>
        <taxon>Alveolata</taxon>
        <taxon>Perkinsozoa</taxon>
        <taxon>Perkinsea</taxon>
        <taxon>Perkinsida</taxon>
        <taxon>Perkinsidae</taxon>
        <taxon>Perkinsus</taxon>
    </lineage>
</organism>
<dbReference type="GO" id="GO:0005975">
    <property type="term" value="P:carbohydrate metabolic process"/>
    <property type="evidence" value="ECO:0007669"/>
    <property type="project" value="InterPro"/>
</dbReference>
<reference evidence="1 2" key="1">
    <citation type="submission" date="2020-04" db="EMBL/GenBank/DDBJ databases">
        <title>Perkinsus olseni comparative genomics.</title>
        <authorList>
            <person name="Bogema D.R."/>
        </authorList>
    </citation>
    <scope>NUCLEOTIDE SEQUENCE [LARGE SCALE GENOMIC DNA]</scope>
    <source>
        <strain evidence="1">00978-12</strain>
    </source>
</reference>
<name>A0A7J6NQM3_PEROL</name>
<dbReference type="EMBL" id="JABANP010000234">
    <property type="protein sequence ID" value="KAF4686105.1"/>
    <property type="molecule type" value="Genomic_DNA"/>
</dbReference>
<accession>A0A7J6NQM3</accession>
<dbReference type="AlphaFoldDB" id="A0A7J6NQM3"/>
<comment type="caution">
    <text evidence="1">The sequence shown here is derived from an EMBL/GenBank/DDBJ whole genome shotgun (WGS) entry which is preliminary data.</text>
</comment>
<sequence length="114" mass="12569">MVDRDRTTVDNLVKTLMTKLAAPGGVVSNDITDDHRGWVSLALETFINYGCLPEKFDVVSCTSTLNLEYGNQCTGVGDFFGWTTASVEFALQQVLTDGDIAEIERNMKMVVKND</sequence>
<dbReference type="Proteomes" id="UP000541610">
    <property type="component" value="Unassembled WGS sequence"/>
</dbReference>
<dbReference type="SUPFAM" id="SSF48208">
    <property type="entry name" value="Six-hairpin glycosidases"/>
    <property type="match status" value="1"/>
</dbReference>
<evidence type="ECO:0000313" key="2">
    <source>
        <dbReference type="Proteomes" id="UP000541610"/>
    </source>
</evidence>
<dbReference type="InterPro" id="IPR008928">
    <property type="entry name" value="6-hairpin_glycosidase_sf"/>
</dbReference>
<gene>
    <name evidence="1" type="primary">NTH1_3</name>
    <name evidence="1" type="ORF">FOZ60_005646</name>
</gene>
<protein>
    <submittedName>
        <fullName evidence="1">Alpha,alpha-trehalase nth1</fullName>
    </submittedName>
</protein>